<dbReference type="HOGENOM" id="CLU_897322_0_0_1"/>
<organism evidence="1 2">
    <name type="scientific">Jaapia argillacea MUCL 33604</name>
    <dbReference type="NCBI Taxonomy" id="933084"/>
    <lineage>
        <taxon>Eukaryota</taxon>
        <taxon>Fungi</taxon>
        <taxon>Dikarya</taxon>
        <taxon>Basidiomycota</taxon>
        <taxon>Agaricomycotina</taxon>
        <taxon>Agaricomycetes</taxon>
        <taxon>Agaricomycetidae</taxon>
        <taxon>Jaapiales</taxon>
        <taxon>Jaapiaceae</taxon>
        <taxon>Jaapia</taxon>
    </lineage>
</organism>
<evidence type="ECO:0000313" key="2">
    <source>
        <dbReference type="Proteomes" id="UP000027265"/>
    </source>
</evidence>
<dbReference type="AlphaFoldDB" id="A0A067Q4J0"/>
<name>A0A067Q4J0_9AGAM</name>
<keyword evidence="2" id="KW-1185">Reference proteome</keyword>
<reference evidence="2" key="1">
    <citation type="journal article" date="2014" name="Proc. Natl. Acad. Sci. U.S.A.">
        <title>Extensive sampling of basidiomycete genomes demonstrates inadequacy of the white-rot/brown-rot paradigm for wood decay fungi.</title>
        <authorList>
            <person name="Riley R."/>
            <person name="Salamov A.A."/>
            <person name="Brown D.W."/>
            <person name="Nagy L.G."/>
            <person name="Floudas D."/>
            <person name="Held B.W."/>
            <person name="Levasseur A."/>
            <person name="Lombard V."/>
            <person name="Morin E."/>
            <person name="Otillar R."/>
            <person name="Lindquist E.A."/>
            <person name="Sun H."/>
            <person name="LaButti K.M."/>
            <person name="Schmutz J."/>
            <person name="Jabbour D."/>
            <person name="Luo H."/>
            <person name="Baker S.E."/>
            <person name="Pisabarro A.G."/>
            <person name="Walton J.D."/>
            <person name="Blanchette R.A."/>
            <person name="Henrissat B."/>
            <person name="Martin F."/>
            <person name="Cullen D."/>
            <person name="Hibbett D.S."/>
            <person name="Grigoriev I.V."/>
        </authorList>
    </citation>
    <scope>NUCLEOTIDE SEQUENCE [LARGE SCALE GENOMIC DNA]</scope>
    <source>
        <strain evidence="2">MUCL 33604</strain>
    </source>
</reference>
<accession>A0A067Q4J0</accession>
<dbReference type="Proteomes" id="UP000027265">
    <property type="component" value="Unassembled WGS sequence"/>
</dbReference>
<sequence>MLRAKLEELCVETRTVVNAPTAQKLINLLHSHILDKFTPHNLPSPRSGTSSAVNSRVTFIGECTDWDGTTLWGYVRSSQTPIEPGTSQYPMLFVNNIFKTYLEENPSDTSPLRQLFFVMTIIHALSHSLHFGMFGPEVRISSGIDASVEGPRPKDGGWFVVQKLFGADLLVDLEKGNYQSFLGTAFSPVDAHADELLVVKLEMALATLESLSTDTIIPFTNLGLNSPSYASPQPPLNSVRIPVLEGVKAIQPPVIPIIDPSNPPTGRMPRVFQYKGRPDSIIVGTGGGCCRPPPRY</sequence>
<dbReference type="InParanoid" id="A0A067Q4J0"/>
<proteinExistence type="predicted"/>
<evidence type="ECO:0000313" key="1">
    <source>
        <dbReference type="EMBL" id="KDQ61080.1"/>
    </source>
</evidence>
<gene>
    <name evidence="1" type="ORF">JAAARDRAFT_191198</name>
</gene>
<dbReference type="EMBL" id="KL197713">
    <property type="protein sequence ID" value="KDQ61080.1"/>
    <property type="molecule type" value="Genomic_DNA"/>
</dbReference>
<protein>
    <submittedName>
        <fullName evidence="1">Uncharacterized protein</fullName>
    </submittedName>
</protein>